<proteinExistence type="predicted"/>
<accession>A0A645FID5</accession>
<organism evidence="1">
    <name type="scientific">bioreactor metagenome</name>
    <dbReference type="NCBI Taxonomy" id="1076179"/>
    <lineage>
        <taxon>unclassified sequences</taxon>
        <taxon>metagenomes</taxon>
        <taxon>ecological metagenomes</taxon>
    </lineage>
</organism>
<evidence type="ECO:0008006" key="2">
    <source>
        <dbReference type="Google" id="ProtNLM"/>
    </source>
</evidence>
<sequence>MIVLIPLAVVLAISIPEGIKVSQRADDGDLGLRVVEGSGVTLAWAPRGPGWPDKGTSWEDARRVCDCLSEDGTTLMDSEQNIWRLPTADEAVRSMALHGRNAGGVWNGETATTSYELTPDKETPLWDVHSKVIYYWTSDTSKKDENQAYIIVYNGGVFDRAKDSAQDYMSFRAVKEVK</sequence>
<reference evidence="1" key="1">
    <citation type="submission" date="2019-08" db="EMBL/GenBank/DDBJ databases">
        <authorList>
            <person name="Kucharzyk K."/>
            <person name="Murdoch R.W."/>
            <person name="Higgins S."/>
            <person name="Loffler F."/>
        </authorList>
    </citation>
    <scope>NUCLEOTIDE SEQUENCE</scope>
</reference>
<dbReference type="EMBL" id="VSSQ01060778">
    <property type="protein sequence ID" value="MPN14185.1"/>
    <property type="molecule type" value="Genomic_DNA"/>
</dbReference>
<protein>
    <recommendedName>
        <fullName evidence="2">DUF1566 domain-containing protein</fullName>
    </recommendedName>
</protein>
<evidence type="ECO:0000313" key="1">
    <source>
        <dbReference type="EMBL" id="MPN14185.1"/>
    </source>
</evidence>
<comment type="caution">
    <text evidence="1">The sequence shown here is derived from an EMBL/GenBank/DDBJ whole genome shotgun (WGS) entry which is preliminary data.</text>
</comment>
<dbReference type="AlphaFoldDB" id="A0A645FID5"/>
<gene>
    <name evidence="1" type="ORF">SDC9_161511</name>
</gene>
<name>A0A645FID5_9ZZZZ</name>